<dbReference type="OrthoDB" id="10067251at2759"/>
<name>A0A9Q1AWP1_9SAUR</name>
<proteinExistence type="predicted"/>
<organism evidence="2 3">
    <name type="scientific">Phrynocephalus forsythii</name>
    <dbReference type="NCBI Taxonomy" id="171643"/>
    <lineage>
        <taxon>Eukaryota</taxon>
        <taxon>Metazoa</taxon>
        <taxon>Chordata</taxon>
        <taxon>Craniata</taxon>
        <taxon>Vertebrata</taxon>
        <taxon>Euteleostomi</taxon>
        <taxon>Lepidosauria</taxon>
        <taxon>Squamata</taxon>
        <taxon>Bifurcata</taxon>
        <taxon>Unidentata</taxon>
        <taxon>Episquamata</taxon>
        <taxon>Toxicofera</taxon>
        <taxon>Iguania</taxon>
        <taxon>Acrodonta</taxon>
        <taxon>Agamidae</taxon>
        <taxon>Agaminae</taxon>
        <taxon>Phrynocephalus</taxon>
    </lineage>
</organism>
<evidence type="ECO:0000313" key="2">
    <source>
        <dbReference type="EMBL" id="KAJ7316439.1"/>
    </source>
</evidence>
<feature type="non-terminal residue" evidence="2">
    <location>
        <position position="1"/>
    </location>
</feature>
<dbReference type="AlphaFoldDB" id="A0A9Q1AWP1"/>
<feature type="non-terminal residue" evidence="2">
    <location>
        <position position="124"/>
    </location>
</feature>
<sequence>LQTEPTRRIHPYRGLSFCPTKPTQKIQLCRDLEAYFRRLRLKEFFHNNENQNENTAAVRQYTLQDVEISQQHEDTTTIPPVPQHHKKNSTWTPPEGRNKELDLYIECFRPRARTEIINKEPHLT</sequence>
<reference evidence="2" key="1">
    <citation type="journal article" date="2023" name="DNA Res.">
        <title>Chromosome-level genome assembly of Phrynocephalus forsythii using third-generation DNA sequencing and Hi-C analysis.</title>
        <authorList>
            <person name="Qi Y."/>
            <person name="Zhao W."/>
            <person name="Zhao Y."/>
            <person name="Niu C."/>
            <person name="Cao S."/>
            <person name="Zhang Y."/>
        </authorList>
    </citation>
    <scope>NUCLEOTIDE SEQUENCE</scope>
    <source>
        <tissue evidence="2">Muscle</tissue>
    </source>
</reference>
<dbReference type="Proteomes" id="UP001142489">
    <property type="component" value="Unassembled WGS sequence"/>
</dbReference>
<gene>
    <name evidence="2" type="ORF">JRQ81_002601</name>
</gene>
<feature type="region of interest" description="Disordered" evidence="1">
    <location>
        <begin position="66"/>
        <end position="97"/>
    </location>
</feature>
<dbReference type="EMBL" id="JAPFRF010000011">
    <property type="protein sequence ID" value="KAJ7316439.1"/>
    <property type="molecule type" value="Genomic_DNA"/>
</dbReference>
<accession>A0A9Q1AWP1</accession>
<protein>
    <submittedName>
        <fullName evidence="2">Uncharacterized protein</fullName>
    </submittedName>
</protein>
<evidence type="ECO:0000256" key="1">
    <source>
        <dbReference type="SAM" id="MobiDB-lite"/>
    </source>
</evidence>
<comment type="caution">
    <text evidence="2">The sequence shown here is derived from an EMBL/GenBank/DDBJ whole genome shotgun (WGS) entry which is preliminary data.</text>
</comment>
<evidence type="ECO:0000313" key="3">
    <source>
        <dbReference type="Proteomes" id="UP001142489"/>
    </source>
</evidence>
<keyword evidence="3" id="KW-1185">Reference proteome</keyword>